<geneLocation type="plasmid" evidence="1 3">
    <name>pYekat-1-lp64</name>
</geneLocation>
<organism evidence="2 4">
    <name type="scientific">Borrelia miyamotoi</name>
    <dbReference type="NCBI Taxonomy" id="47466"/>
    <lineage>
        <taxon>Bacteria</taxon>
        <taxon>Pseudomonadati</taxon>
        <taxon>Spirochaetota</taxon>
        <taxon>Spirochaetia</taxon>
        <taxon>Spirochaetales</taxon>
        <taxon>Borreliaceae</taxon>
        <taxon>Borrelia</taxon>
    </lineage>
</organism>
<name>A0AAQ3CP92_9SPIR</name>
<geneLocation type="plasmid" evidence="2 4">
    <name>pYekat-76-lp64</name>
</geneLocation>
<dbReference type="Proteomes" id="UP000230633">
    <property type="component" value="Plasmid pYekat-1-lp64"/>
</dbReference>
<reference evidence="2" key="2">
    <citation type="submission" date="2022-12" db="EMBL/GenBank/DDBJ databases">
        <title>B. miyamotoi WGS.</title>
        <authorList>
            <person name="Kuleshov K.V."/>
            <person name="Hoornstra D."/>
            <person name="Hovius J.W."/>
            <person name="Platonov A.E."/>
            <person name="Telford S.R. III."/>
        </authorList>
    </citation>
    <scope>NUCLEOTIDE SEQUENCE</scope>
    <source>
        <strain evidence="2">Yekat-76</strain>
        <plasmid evidence="2">pYekat-76-lp64</plasmid>
    </source>
</reference>
<evidence type="ECO:0000313" key="2">
    <source>
        <dbReference type="EMBL" id="WEG86152.1"/>
    </source>
</evidence>
<accession>A0AAQ3CP92</accession>
<dbReference type="EMBL" id="CP024348">
    <property type="protein sequence ID" value="WDE71778.1"/>
    <property type="molecule type" value="Genomic_DNA"/>
</dbReference>
<dbReference type="AlphaFoldDB" id="A0AAQ3CP92"/>
<evidence type="ECO:0000313" key="3">
    <source>
        <dbReference type="Proteomes" id="UP000230633"/>
    </source>
</evidence>
<reference evidence="1" key="3">
    <citation type="submission" date="2022-12" db="EMBL/GenBank/DDBJ databases">
        <title>Whole genome sequencing of Borrelia miyamotoi strains isolated at the Russian territory.</title>
        <authorList>
            <person name="Kuleshov K.V."/>
            <person name="Platonov A.E."/>
            <person name="Goptar I.A."/>
            <person name="Shipulin G.A."/>
            <person name="Markelov M.L."/>
            <person name="Koetsveld J."/>
            <person name="Kolyasnikova N.M."/>
            <person name="Sarksyan D.S."/>
            <person name="Toporkova M.G."/>
            <person name="Hovius J.W."/>
        </authorList>
    </citation>
    <scope>NUCLEOTIDE SEQUENCE</scope>
    <source>
        <strain evidence="1">Yekat-1</strain>
        <plasmid evidence="1">pYekat-1-lp64</plasmid>
    </source>
</reference>
<dbReference type="RefSeq" id="WP_269478327.1">
    <property type="nucleotide sequence ID" value="NZ_CP024210.2"/>
</dbReference>
<proteinExistence type="predicted"/>
<evidence type="ECO:0000313" key="4">
    <source>
        <dbReference type="Proteomes" id="UP000291995"/>
    </source>
</evidence>
<dbReference type="Proteomes" id="UP000291995">
    <property type="component" value="Plasmid pYekat-76-lp64"/>
</dbReference>
<sequence length="42" mass="4639">MAIGENQSKIEFSKNLKSLRMGLNGVEKILTDMAIGIKISMK</sequence>
<gene>
    <name evidence="1" type="ORF">CNO13_07270</name>
    <name evidence="2" type="ORF">EZU67_007350</name>
</gene>
<reference evidence="3" key="1">
    <citation type="submission" date="2017-10" db="EMBL/GenBank/DDBJ databases">
        <title>Whole genome sequencing of Borrelia miyamotoi strains isolated at the Russian territory.</title>
        <authorList>
            <person name="Kuleshov K.V."/>
            <person name="Platonov A.E."/>
            <person name="Goptar I.A."/>
            <person name="Shipulin G.A."/>
            <person name="Markelov M.L."/>
            <person name="Koetsveld J."/>
            <person name="Kolyasnikova N.M."/>
            <person name="Sarksyan D.S."/>
            <person name="Toporkova M.G."/>
            <person name="Hovius J.W."/>
        </authorList>
    </citation>
    <scope>NUCLEOTIDE SEQUENCE [LARGE SCALE GENOMIC DNA]</scope>
    <source>
        <strain evidence="3">Yekat-1</strain>
        <plasmid evidence="3">pYekat-1-lp64</plasmid>
    </source>
</reference>
<protein>
    <submittedName>
        <fullName evidence="2">Uncharacterized protein</fullName>
    </submittedName>
</protein>
<dbReference type="EMBL" id="CP117140">
    <property type="protein sequence ID" value="WEG86152.1"/>
    <property type="molecule type" value="Genomic_DNA"/>
</dbReference>
<evidence type="ECO:0000313" key="1">
    <source>
        <dbReference type="EMBL" id="WDE71778.1"/>
    </source>
</evidence>
<keyword evidence="3" id="KW-1185">Reference proteome</keyword>
<keyword evidence="2" id="KW-0614">Plasmid</keyword>